<dbReference type="SUPFAM" id="SSF54631">
    <property type="entry name" value="CBS-domain pair"/>
    <property type="match status" value="1"/>
</dbReference>
<dbReference type="NCBIfam" id="TIGR01186">
    <property type="entry name" value="proV"/>
    <property type="match status" value="1"/>
</dbReference>
<keyword evidence="14" id="KW-1185">Reference proteome</keyword>
<feature type="domain" description="CBS" evidence="12">
    <location>
        <begin position="346"/>
        <end position="404"/>
    </location>
</feature>
<dbReference type="GO" id="GO:0031460">
    <property type="term" value="P:glycine betaine transport"/>
    <property type="evidence" value="ECO:0007669"/>
    <property type="project" value="InterPro"/>
</dbReference>
<comment type="similarity">
    <text evidence="1 10">Belongs to the ABC transporter superfamily.</text>
</comment>
<dbReference type="PANTHER" id="PTHR43117:SF4">
    <property type="entry name" value="OSMOPROTECTANT IMPORT ATP-BINDING PROTEIN OSMV"/>
    <property type="match status" value="1"/>
</dbReference>
<feature type="domain" description="ABC transporter" evidence="11">
    <location>
        <begin position="31"/>
        <end position="266"/>
    </location>
</feature>
<dbReference type="InterPro" id="IPR027417">
    <property type="entry name" value="P-loop_NTPase"/>
</dbReference>
<evidence type="ECO:0000256" key="10">
    <source>
        <dbReference type="RuleBase" id="RU369116"/>
    </source>
</evidence>
<accession>V9W636</accession>
<dbReference type="Gene3D" id="3.10.580.10">
    <property type="entry name" value="CBS-domain"/>
    <property type="match status" value="1"/>
</dbReference>
<evidence type="ECO:0000256" key="1">
    <source>
        <dbReference type="ARBA" id="ARBA00005417"/>
    </source>
</evidence>
<gene>
    <name evidence="13" type="primary">opuCA</name>
    <name evidence="13" type="ORF">ERIC2_c07570</name>
</gene>
<comment type="subunit">
    <text evidence="10">The complex is probably composed of two ATP-binding proteins, two transmembrane proteins and a solute-binding protein.</text>
</comment>
<dbReference type="PROSITE" id="PS51371">
    <property type="entry name" value="CBS"/>
    <property type="match status" value="2"/>
</dbReference>
<dbReference type="EC" id="7.6.2.9" evidence="10"/>
<keyword evidence="3" id="KW-0677">Repeat</keyword>
<dbReference type="InterPro" id="IPR046342">
    <property type="entry name" value="CBS_dom_sf"/>
</dbReference>
<comment type="subunit">
    <text evidence="8">The complex is composed of two ATP-binding proteins (OpuCA), two transmembrane proteins (OpuCB and OpuCD) and a solute-binding protein (OpuCC).</text>
</comment>
<evidence type="ECO:0000256" key="8">
    <source>
        <dbReference type="ARBA" id="ARBA00063934"/>
    </source>
</evidence>
<name>V9W636_9BACL</name>
<dbReference type="InterPro" id="IPR000644">
    <property type="entry name" value="CBS_dom"/>
</dbReference>
<dbReference type="AlphaFoldDB" id="V9W636"/>
<dbReference type="EMBL" id="CP003355">
    <property type="protein sequence ID" value="AHD04597.1"/>
    <property type="molecule type" value="Genomic_DNA"/>
</dbReference>
<evidence type="ECO:0000313" key="14">
    <source>
        <dbReference type="Proteomes" id="UP000029431"/>
    </source>
</evidence>
<evidence type="ECO:0000256" key="6">
    <source>
        <dbReference type="ARBA" id="ARBA00023122"/>
    </source>
</evidence>
<keyword evidence="10" id="KW-0997">Cell inner membrane</keyword>
<dbReference type="Proteomes" id="UP000029431">
    <property type="component" value="Chromosome"/>
</dbReference>
<dbReference type="InterPro" id="IPR017871">
    <property type="entry name" value="ABC_transporter-like_CS"/>
</dbReference>
<proteinExistence type="inferred from homology"/>
<dbReference type="PATRIC" id="fig|697284.3.peg.723"/>
<evidence type="ECO:0000259" key="11">
    <source>
        <dbReference type="PROSITE" id="PS50893"/>
    </source>
</evidence>
<evidence type="ECO:0000256" key="3">
    <source>
        <dbReference type="ARBA" id="ARBA00022737"/>
    </source>
</evidence>
<dbReference type="Pfam" id="PF00571">
    <property type="entry name" value="CBS"/>
    <property type="match status" value="2"/>
</dbReference>
<evidence type="ECO:0000256" key="7">
    <source>
        <dbReference type="ARBA" id="ARBA00052482"/>
    </source>
</evidence>
<keyword evidence="6 9" id="KW-0129">CBS domain</keyword>
<comment type="subcellular location">
    <subcellularLocation>
        <location evidence="10">Cell inner membrane</location>
        <topology evidence="10">Peripheral membrane protein</topology>
    </subcellularLocation>
</comment>
<dbReference type="GO" id="GO:0015418">
    <property type="term" value="F:ABC-type quaternary ammonium compound transporting activity"/>
    <property type="evidence" value="ECO:0007669"/>
    <property type="project" value="UniProtKB-EC"/>
</dbReference>
<organism evidence="13 14">
    <name type="scientific">Paenibacillus larvae subsp. larvae DSM 25430</name>
    <dbReference type="NCBI Taxonomy" id="697284"/>
    <lineage>
        <taxon>Bacteria</taxon>
        <taxon>Bacillati</taxon>
        <taxon>Bacillota</taxon>
        <taxon>Bacilli</taxon>
        <taxon>Bacillales</taxon>
        <taxon>Paenibacillaceae</taxon>
        <taxon>Paenibacillus</taxon>
    </lineage>
</organism>
<evidence type="ECO:0000259" key="12">
    <source>
        <dbReference type="PROSITE" id="PS51371"/>
    </source>
</evidence>
<dbReference type="SUPFAM" id="SSF52540">
    <property type="entry name" value="P-loop containing nucleoside triphosphate hydrolases"/>
    <property type="match status" value="1"/>
</dbReference>
<keyword evidence="5 10" id="KW-0067">ATP-binding</keyword>
<evidence type="ECO:0000313" key="13">
    <source>
        <dbReference type="EMBL" id="AHD04597.1"/>
    </source>
</evidence>
<keyword evidence="4 10" id="KW-0547">Nucleotide-binding</keyword>
<sequence>MPFVPLISHSRKGTIRSKINNKEGVVNAYMIRFEHVSKKYDDGFIALKELNLEFAAGKLHVLIGPSGCGKSTTMKLINRLINPSKGKIFIKDKDISQIDPVKLRRNIGYVIQNIGLFPHMTITKNVGVVPRLLKWDHNRIEKRVDELLRLVNLDPDTYRNRYPYELSGGQQQRIGVIRALAAEPDIILMDEPFSALDPLSREQLQDDIISLQEKLKKTIIFVTHDMDEAIKIADNIVLMKNGEVVQQGRPEEILRHPANDFVKNFIGTKRLQIGVPDTIPVVDEVMVNHVVTAYPGRGMAEALKMMEKGRVDSLVIVNKENQLIGYTTIFQILNRYREENITLGDITKPFKHVVRSGTSLADAVYMMNEHNLSILPVIKGHNDFVGLLTKGSVVKHMADVYTPSVEGGDDA</sequence>
<evidence type="ECO:0000256" key="5">
    <source>
        <dbReference type="ARBA" id="ARBA00022840"/>
    </source>
</evidence>
<dbReference type="InterPro" id="IPR003593">
    <property type="entry name" value="AAA+_ATPase"/>
</dbReference>
<keyword evidence="2 10" id="KW-0813">Transport</keyword>
<dbReference type="GO" id="GO:0005524">
    <property type="term" value="F:ATP binding"/>
    <property type="evidence" value="ECO:0007669"/>
    <property type="project" value="UniProtKB-UniRule"/>
</dbReference>
<dbReference type="FunFam" id="3.40.50.300:FF:000425">
    <property type="entry name" value="Probable ABC transporter, ATP-binding subunit"/>
    <property type="match status" value="1"/>
</dbReference>
<dbReference type="InterPro" id="IPR005892">
    <property type="entry name" value="Gly-betaine_transp_ATP-bd"/>
</dbReference>
<keyword evidence="10" id="KW-0472">Membrane</keyword>
<dbReference type="GO" id="GO:0016887">
    <property type="term" value="F:ATP hydrolysis activity"/>
    <property type="evidence" value="ECO:0007669"/>
    <property type="project" value="UniProtKB-UniRule"/>
</dbReference>
<protein>
    <recommendedName>
        <fullName evidence="10">Quaternary amine transport ATP-binding protein</fullName>
        <ecNumber evidence="10">7.6.2.9</ecNumber>
    </recommendedName>
</protein>
<dbReference type="CDD" id="cd03295">
    <property type="entry name" value="ABC_OpuCA_Osmoprotection"/>
    <property type="match status" value="1"/>
</dbReference>
<dbReference type="SMART" id="SM00116">
    <property type="entry name" value="CBS"/>
    <property type="match status" value="2"/>
</dbReference>
<dbReference type="PROSITE" id="PS50893">
    <property type="entry name" value="ABC_TRANSPORTER_2"/>
    <property type="match status" value="1"/>
</dbReference>
<dbReference type="GO" id="GO:0005886">
    <property type="term" value="C:plasma membrane"/>
    <property type="evidence" value="ECO:0007669"/>
    <property type="project" value="UniProtKB-SubCell"/>
</dbReference>
<keyword evidence="10" id="KW-1003">Cell membrane</keyword>
<comment type="catalytic activity">
    <reaction evidence="7">
        <text>a quaternary ammonium(out) + ATP + H2O = a quaternary ammonium(in) + ADP + phosphate + H(+)</text>
        <dbReference type="Rhea" id="RHEA:11036"/>
        <dbReference type="ChEBI" id="CHEBI:15377"/>
        <dbReference type="ChEBI" id="CHEBI:15378"/>
        <dbReference type="ChEBI" id="CHEBI:30616"/>
        <dbReference type="ChEBI" id="CHEBI:35267"/>
        <dbReference type="ChEBI" id="CHEBI:43474"/>
        <dbReference type="ChEBI" id="CHEBI:456216"/>
        <dbReference type="EC" id="7.6.2.9"/>
    </reaction>
</comment>
<evidence type="ECO:0000256" key="9">
    <source>
        <dbReference type="PROSITE-ProRule" id="PRU00703"/>
    </source>
</evidence>
<feature type="domain" description="CBS" evidence="12">
    <location>
        <begin position="286"/>
        <end position="343"/>
    </location>
</feature>
<dbReference type="Pfam" id="PF00005">
    <property type="entry name" value="ABC_tran"/>
    <property type="match status" value="1"/>
</dbReference>
<dbReference type="GO" id="GO:0006865">
    <property type="term" value="P:amino acid transport"/>
    <property type="evidence" value="ECO:0007669"/>
    <property type="project" value="UniProtKB-UniRule"/>
</dbReference>
<dbReference type="HOGENOM" id="CLU_000604_2_2_9"/>
<dbReference type="KEGG" id="plv:ERIC2_c07570"/>
<evidence type="ECO:0000256" key="2">
    <source>
        <dbReference type="ARBA" id="ARBA00022448"/>
    </source>
</evidence>
<dbReference type="PROSITE" id="PS00211">
    <property type="entry name" value="ABC_TRANSPORTER_1"/>
    <property type="match status" value="1"/>
</dbReference>
<dbReference type="SMART" id="SM00382">
    <property type="entry name" value="AAA"/>
    <property type="match status" value="1"/>
</dbReference>
<reference evidence="13 14" key="1">
    <citation type="journal article" date="2014" name="PLoS ONE">
        <title>How to Kill the Honey Bee Larva: Genomic Potential and Virulence Mechanisms of Paenibacillus larvae.</title>
        <authorList>
            <person name="Djukic M."/>
            <person name="Brzuszkiewicz E."/>
            <person name="Funfhaus A."/>
            <person name="Voss J."/>
            <person name="Gollnow K."/>
            <person name="Poppinga L."/>
            <person name="Liesegang H."/>
            <person name="Garcia-Gonzalez E."/>
            <person name="Genersch E."/>
            <person name="Daniel R."/>
        </authorList>
    </citation>
    <scope>NUCLEOTIDE SEQUENCE [LARGE SCALE GENOMIC DNA]</scope>
    <source>
        <strain evidence="13 14">DSM 25430</strain>
    </source>
</reference>
<dbReference type="InterPro" id="IPR003439">
    <property type="entry name" value="ABC_transporter-like_ATP-bd"/>
</dbReference>
<dbReference type="Gene3D" id="3.40.50.300">
    <property type="entry name" value="P-loop containing nucleotide triphosphate hydrolases"/>
    <property type="match status" value="1"/>
</dbReference>
<dbReference type="eggNOG" id="COG1125">
    <property type="taxonomic scope" value="Bacteria"/>
</dbReference>
<evidence type="ECO:0000256" key="4">
    <source>
        <dbReference type="ARBA" id="ARBA00022741"/>
    </source>
</evidence>
<dbReference type="PANTHER" id="PTHR43117">
    <property type="entry name" value="OSMOPROTECTANT IMPORT ATP-BINDING PROTEIN OSMV"/>
    <property type="match status" value="1"/>
</dbReference>